<dbReference type="Proteomes" id="UP000001890">
    <property type="component" value="Chromosome"/>
</dbReference>
<gene>
    <name evidence="2" type="ordered locus">XALc_1662</name>
</gene>
<evidence type="ECO:0000313" key="2">
    <source>
        <dbReference type="EMBL" id="CBA16159.1"/>
    </source>
</evidence>
<dbReference type="OrthoDB" id="6057407at2"/>
<dbReference type="KEGG" id="xal:XALC_1662"/>
<keyword evidence="3" id="KW-1185">Reference proteome</keyword>
<organism evidence="2 3">
    <name type="scientific">Xanthomonas albilineans (strain GPE PC73 / CFBP 7063)</name>
    <dbReference type="NCBI Taxonomy" id="380358"/>
    <lineage>
        <taxon>Bacteria</taxon>
        <taxon>Pseudomonadati</taxon>
        <taxon>Pseudomonadota</taxon>
        <taxon>Gammaproteobacteria</taxon>
        <taxon>Lysobacterales</taxon>
        <taxon>Lysobacteraceae</taxon>
        <taxon>Xanthomonas</taxon>
    </lineage>
</organism>
<proteinExistence type="predicted"/>
<evidence type="ECO:0000313" key="3">
    <source>
        <dbReference type="Proteomes" id="UP000001890"/>
    </source>
</evidence>
<keyword evidence="1" id="KW-0732">Signal</keyword>
<dbReference type="STRING" id="380358.XALC_1662"/>
<dbReference type="InterPro" id="IPR021307">
    <property type="entry name" value="DUF2884"/>
</dbReference>
<dbReference type="eggNOG" id="ENOG502ZRNZ">
    <property type="taxonomic scope" value="Bacteria"/>
</dbReference>
<evidence type="ECO:0000256" key="1">
    <source>
        <dbReference type="SAM" id="SignalP"/>
    </source>
</evidence>
<sequence>MQHCSSLPMAGIVLACLLTLAACHPSTTADNTVADRHDVHSTTVLNDDIILNAAGQPPAIIGHDGSLSIDGKHIALNAEQRALLMAYRGQLETLGKQGMEVGKQGAALGIKATGEALSSVFTGNTGHIGENIEAQVEQVKQAAMHICGQIAALQTVQNLLVQKLPTFRPYAHLQRSDIQHCKDSDR</sequence>
<dbReference type="EMBL" id="FP565176">
    <property type="protein sequence ID" value="CBA16159.1"/>
    <property type="molecule type" value="Genomic_DNA"/>
</dbReference>
<dbReference type="AlphaFoldDB" id="D2UAV5"/>
<dbReference type="PATRIC" id="fig|29447.3.peg.1622"/>
<feature type="signal peptide" evidence="1">
    <location>
        <begin position="1"/>
        <end position="29"/>
    </location>
</feature>
<feature type="chain" id="PRO_5003037983" evidence="1">
    <location>
        <begin position="30"/>
        <end position="186"/>
    </location>
</feature>
<reference evidence="2 3" key="1">
    <citation type="journal article" date="2009" name="BMC Genomics">
        <title>The complete genome sequence of Xanthomonas albilineans provides new insights into the reductive genome evolution of the xylem-limited Xanthomonadaceae.</title>
        <authorList>
            <person name="Pieretti I."/>
            <person name="Royer M."/>
            <person name="Barbe V."/>
            <person name="Carrere S."/>
            <person name="Koebnik R."/>
            <person name="Cociancich S."/>
            <person name="Couloux A."/>
            <person name="Darrasse A."/>
            <person name="Gouzy J."/>
            <person name="Jacques M.A."/>
            <person name="Lauber E."/>
            <person name="Manceau C."/>
            <person name="Mangenot S."/>
            <person name="Poussier S."/>
            <person name="Segurens B."/>
            <person name="Szurek B."/>
            <person name="Verdier V."/>
            <person name="Arlat M."/>
            <person name="Rott P."/>
        </authorList>
    </citation>
    <scope>NUCLEOTIDE SEQUENCE [LARGE SCALE GENOMIC DNA]</scope>
    <source>
        <strain evidence="3">GPE PC73 / CFBP 7063</strain>
    </source>
</reference>
<accession>D2UAV5</accession>
<name>D2UAV5_XANAP</name>
<dbReference type="Pfam" id="PF11101">
    <property type="entry name" value="DUF2884"/>
    <property type="match status" value="1"/>
</dbReference>
<protein>
    <submittedName>
        <fullName evidence="2">Putative secreted protein</fullName>
    </submittedName>
</protein>
<dbReference type="RefSeq" id="WP_012916160.1">
    <property type="nucleotide sequence ID" value="NC_013722.1"/>
</dbReference>